<dbReference type="EnsemblMetazoa" id="XM_011411267.2">
    <property type="protein sequence ID" value="XP_011409569.1"/>
    <property type="gene ID" value="LOC105316411"/>
</dbReference>
<dbReference type="Proteomes" id="UP000007879">
    <property type="component" value="Unassembled WGS sequence"/>
</dbReference>
<keyword evidence="7" id="KW-1185">Reference proteome</keyword>
<organism evidence="6">
    <name type="scientific">Amphimedon queenslandica</name>
    <name type="common">Sponge</name>
    <dbReference type="NCBI Taxonomy" id="400682"/>
    <lineage>
        <taxon>Eukaryota</taxon>
        <taxon>Metazoa</taxon>
        <taxon>Porifera</taxon>
        <taxon>Demospongiae</taxon>
        <taxon>Heteroscleromorpha</taxon>
        <taxon>Haplosclerida</taxon>
        <taxon>Niphatidae</taxon>
        <taxon>Amphimedon</taxon>
    </lineage>
</organism>
<protein>
    <recommendedName>
        <fullName evidence="5">Bcl-2 Bcl-2 homology region 1-3 domain-containing protein</fullName>
    </recommendedName>
</protein>
<dbReference type="PRINTS" id="PR01862">
    <property type="entry name" value="BCL2FAMILY"/>
</dbReference>
<dbReference type="GO" id="GO:0051400">
    <property type="term" value="F:BH domain binding"/>
    <property type="evidence" value="ECO:0007669"/>
    <property type="project" value="TreeGrafter"/>
</dbReference>
<dbReference type="STRING" id="400682.A0A1X7VN87"/>
<dbReference type="OrthoDB" id="6021377at2759"/>
<dbReference type="SMART" id="SM00337">
    <property type="entry name" value="BCL"/>
    <property type="match status" value="1"/>
</dbReference>
<name>A0A1X7VN87_AMPQE</name>
<keyword evidence="4" id="KW-1133">Transmembrane helix</keyword>
<keyword evidence="4" id="KW-0472">Membrane</keyword>
<dbReference type="GO" id="GO:0005741">
    <property type="term" value="C:mitochondrial outer membrane"/>
    <property type="evidence" value="ECO:0007669"/>
    <property type="project" value="TreeGrafter"/>
</dbReference>
<dbReference type="InterPro" id="IPR002475">
    <property type="entry name" value="Bcl2-like"/>
</dbReference>
<dbReference type="InParanoid" id="A0A1X7VN87"/>
<reference evidence="7" key="1">
    <citation type="journal article" date="2010" name="Nature">
        <title>The Amphimedon queenslandica genome and the evolution of animal complexity.</title>
        <authorList>
            <person name="Srivastava M."/>
            <person name="Simakov O."/>
            <person name="Chapman J."/>
            <person name="Fahey B."/>
            <person name="Gauthier M.E."/>
            <person name="Mitros T."/>
            <person name="Richards G.S."/>
            <person name="Conaco C."/>
            <person name="Dacre M."/>
            <person name="Hellsten U."/>
            <person name="Larroux C."/>
            <person name="Putnam N.H."/>
            <person name="Stanke M."/>
            <person name="Adamska M."/>
            <person name="Darling A."/>
            <person name="Degnan S.M."/>
            <person name="Oakley T.H."/>
            <person name="Plachetzki D.C."/>
            <person name="Zhai Y."/>
            <person name="Adamski M."/>
            <person name="Calcino A."/>
            <person name="Cummins S.F."/>
            <person name="Goodstein D.M."/>
            <person name="Harris C."/>
            <person name="Jackson D.J."/>
            <person name="Leys S.P."/>
            <person name="Shu S."/>
            <person name="Woodcroft B.J."/>
            <person name="Vervoort M."/>
            <person name="Kosik K.S."/>
            <person name="Manning G."/>
            <person name="Degnan B.M."/>
            <person name="Rokhsar D.S."/>
        </authorList>
    </citation>
    <scope>NUCLEOTIDE SEQUENCE [LARGE SCALE GENOMIC DNA]</scope>
</reference>
<evidence type="ECO:0000256" key="3">
    <source>
        <dbReference type="SAM" id="MobiDB-lite"/>
    </source>
</evidence>
<keyword evidence="4" id="KW-0812">Transmembrane</keyword>
<evidence type="ECO:0000256" key="4">
    <source>
        <dbReference type="SAM" id="Phobius"/>
    </source>
</evidence>
<dbReference type="PANTHER" id="PTHR11256">
    <property type="entry name" value="BCL-2 RELATED"/>
    <property type="match status" value="1"/>
</dbReference>
<dbReference type="GO" id="GO:0097192">
    <property type="term" value="P:extrinsic apoptotic signaling pathway in absence of ligand"/>
    <property type="evidence" value="ECO:0007669"/>
    <property type="project" value="TreeGrafter"/>
</dbReference>
<accession>A0A1X7VN87</accession>
<dbReference type="GO" id="GO:0001836">
    <property type="term" value="P:release of cytochrome c from mitochondria"/>
    <property type="evidence" value="ECO:0007669"/>
    <property type="project" value="TreeGrafter"/>
</dbReference>
<keyword evidence="2" id="KW-0053">Apoptosis</keyword>
<dbReference type="GO" id="GO:0042981">
    <property type="term" value="P:regulation of apoptotic process"/>
    <property type="evidence" value="ECO:0007669"/>
    <property type="project" value="InterPro"/>
</dbReference>
<evidence type="ECO:0000313" key="6">
    <source>
        <dbReference type="EnsemblMetazoa" id="Aqu2.1.41537_001"/>
    </source>
</evidence>
<dbReference type="InterPro" id="IPR026298">
    <property type="entry name" value="Bcl-2_fam"/>
</dbReference>
<comment type="similarity">
    <text evidence="1">Belongs to the Bcl-2 family.</text>
</comment>
<dbReference type="PROSITE" id="PS50062">
    <property type="entry name" value="BCL2_FAMILY"/>
    <property type="match status" value="1"/>
</dbReference>
<feature type="region of interest" description="Disordered" evidence="3">
    <location>
        <begin position="21"/>
        <end position="53"/>
    </location>
</feature>
<dbReference type="eggNOG" id="KOG4728">
    <property type="taxonomic scope" value="Eukaryota"/>
</dbReference>
<dbReference type="GO" id="GO:0008630">
    <property type="term" value="P:intrinsic apoptotic signaling pathway in response to DNA damage"/>
    <property type="evidence" value="ECO:0007669"/>
    <property type="project" value="TreeGrafter"/>
</dbReference>
<feature type="domain" description="Bcl-2 Bcl-2 homology region 1-3" evidence="5">
    <location>
        <begin position="95"/>
        <end position="193"/>
    </location>
</feature>
<gene>
    <name evidence="6" type="primary">105316411</name>
</gene>
<dbReference type="KEGG" id="aqu:105316411"/>
<reference evidence="6" key="2">
    <citation type="submission" date="2017-05" db="UniProtKB">
        <authorList>
            <consortium name="EnsemblMetazoa"/>
        </authorList>
    </citation>
    <scope>IDENTIFICATION</scope>
</reference>
<dbReference type="InterPro" id="IPR036834">
    <property type="entry name" value="Bcl-2-like_sf"/>
</dbReference>
<dbReference type="AlphaFoldDB" id="A0A1X7VN87"/>
<dbReference type="CDD" id="cd06845">
    <property type="entry name" value="Bcl-2_like"/>
    <property type="match status" value="1"/>
</dbReference>
<feature type="compositionally biased region" description="Polar residues" evidence="3">
    <location>
        <begin position="39"/>
        <end position="53"/>
    </location>
</feature>
<feature type="transmembrane region" description="Helical" evidence="4">
    <location>
        <begin position="209"/>
        <end position="232"/>
    </location>
</feature>
<feature type="compositionally biased region" description="Basic and acidic residues" evidence="3">
    <location>
        <begin position="21"/>
        <end position="32"/>
    </location>
</feature>
<dbReference type="SUPFAM" id="SSF56854">
    <property type="entry name" value="Bcl-2 inhibitors of programmed cell death"/>
    <property type="match status" value="1"/>
</dbReference>
<dbReference type="InterPro" id="IPR046371">
    <property type="entry name" value="Bcl-2_BH1-3"/>
</dbReference>
<proteinExistence type="inferred from homology"/>
<dbReference type="FunCoup" id="A0A1X7VN87">
    <property type="interactions" value="316"/>
</dbReference>
<dbReference type="Gene3D" id="1.10.437.10">
    <property type="entry name" value="Blc2-like"/>
    <property type="match status" value="1"/>
</dbReference>
<dbReference type="EnsemblMetazoa" id="Aqu2.1.41537_001">
    <property type="protein sequence ID" value="Aqu2.1.41537_001"/>
    <property type="gene ID" value="Aqu2.1.41537"/>
</dbReference>
<sequence length="241" mass="27240">MNIITRALYKKKQIRQDLHLKAKKPSSKEKKNQKPIMSSVISQQEEKQSTSSAGGVKALTQSYIIEQLRQNGYKSLAASLSKDQLTISEEMHKIVKRISNQLAQEKKEQMEDICFELQLTKETLTETFNGISQELFKDGIKWGRIVTFIAFSGAMAVYCAQNSLGDQVSDVIRQTGSFIQDNLHQWILNNDGWCGFVRHFDEQDINLNFFVPAFFIGLGMTALAVAGSFLAFKRKYTGGLL</sequence>
<evidence type="ECO:0000256" key="2">
    <source>
        <dbReference type="ARBA" id="ARBA00022703"/>
    </source>
</evidence>
<evidence type="ECO:0000259" key="5">
    <source>
        <dbReference type="SMART" id="SM00337"/>
    </source>
</evidence>
<evidence type="ECO:0000256" key="1">
    <source>
        <dbReference type="ARBA" id="ARBA00009458"/>
    </source>
</evidence>
<evidence type="ECO:0000313" key="7">
    <source>
        <dbReference type="Proteomes" id="UP000007879"/>
    </source>
</evidence>
<dbReference type="Pfam" id="PF00452">
    <property type="entry name" value="Bcl-2"/>
    <property type="match status" value="1"/>
</dbReference>